<dbReference type="EMBL" id="KQ965745">
    <property type="protein sequence ID" value="KXS17794.1"/>
    <property type="molecule type" value="Genomic_DNA"/>
</dbReference>
<reference evidence="8 9" key="1">
    <citation type="journal article" date="2015" name="Genome Biol. Evol.">
        <title>Phylogenomic analyses indicate that early fungi evolved digesting cell walls of algal ancestors of land plants.</title>
        <authorList>
            <person name="Chang Y."/>
            <person name="Wang S."/>
            <person name="Sekimoto S."/>
            <person name="Aerts A.L."/>
            <person name="Choi C."/>
            <person name="Clum A."/>
            <person name="LaButti K.M."/>
            <person name="Lindquist E.A."/>
            <person name="Yee Ngan C."/>
            <person name="Ohm R.A."/>
            <person name="Salamov A.A."/>
            <person name="Grigoriev I.V."/>
            <person name="Spatafora J.W."/>
            <person name="Berbee M.L."/>
        </authorList>
    </citation>
    <scope>NUCLEOTIDE SEQUENCE [LARGE SCALE GENOMIC DNA]</scope>
    <source>
        <strain evidence="8 9">JEL478</strain>
    </source>
</reference>
<feature type="compositionally biased region" description="Basic residues" evidence="6">
    <location>
        <begin position="1"/>
        <end position="16"/>
    </location>
</feature>
<dbReference type="AlphaFoldDB" id="A0A139AMJ7"/>
<evidence type="ECO:0000256" key="3">
    <source>
        <dbReference type="ARBA" id="ARBA00023054"/>
    </source>
</evidence>
<feature type="region of interest" description="Disordered" evidence="6">
    <location>
        <begin position="490"/>
        <end position="540"/>
    </location>
</feature>
<feature type="region of interest" description="Disordered" evidence="6">
    <location>
        <begin position="1"/>
        <end position="98"/>
    </location>
</feature>
<comment type="subcellular location">
    <subcellularLocation>
        <location evidence="1">Nucleus</location>
        <location evidence="1">Nucleolus</location>
    </subcellularLocation>
</comment>
<gene>
    <name evidence="8" type="ORF">M427DRAFT_110196</name>
</gene>
<dbReference type="InterPro" id="IPR006073">
    <property type="entry name" value="GTP-bd"/>
</dbReference>
<dbReference type="Pfam" id="PF08701">
    <property type="entry name" value="GN3L_Grn1"/>
    <property type="match status" value="1"/>
</dbReference>
<feature type="compositionally biased region" description="Basic and acidic residues" evidence="6">
    <location>
        <begin position="58"/>
        <end position="77"/>
    </location>
</feature>
<evidence type="ECO:0000256" key="6">
    <source>
        <dbReference type="SAM" id="MobiDB-lite"/>
    </source>
</evidence>
<keyword evidence="8" id="KW-0378">Hydrolase</keyword>
<dbReference type="GO" id="GO:0051239">
    <property type="term" value="P:regulation of multicellular organismal process"/>
    <property type="evidence" value="ECO:0007669"/>
    <property type="project" value="UniProtKB-ARBA"/>
</dbReference>
<keyword evidence="4" id="KW-0342">GTP-binding</keyword>
<organism evidence="8 9">
    <name type="scientific">Gonapodya prolifera (strain JEL478)</name>
    <name type="common">Monoblepharis prolifera</name>
    <dbReference type="NCBI Taxonomy" id="1344416"/>
    <lineage>
        <taxon>Eukaryota</taxon>
        <taxon>Fungi</taxon>
        <taxon>Fungi incertae sedis</taxon>
        <taxon>Chytridiomycota</taxon>
        <taxon>Chytridiomycota incertae sedis</taxon>
        <taxon>Monoblepharidomycetes</taxon>
        <taxon>Monoblepharidales</taxon>
        <taxon>Gonapodyaceae</taxon>
        <taxon>Gonapodya</taxon>
    </lineage>
</organism>
<dbReference type="GO" id="GO:0050793">
    <property type="term" value="P:regulation of developmental process"/>
    <property type="evidence" value="ECO:0007669"/>
    <property type="project" value="UniProtKB-ARBA"/>
</dbReference>
<dbReference type="Pfam" id="PF01926">
    <property type="entry name" value="MMR_HSR1"/>
    <property type="match status" value="1"/>
</dbReference>
<evidence type="ECO:0000313" key="9">
    <source>
        <dbReference type="Proteomes" id="UP000070544"/>
    </source>
</evidence>
<dbReference type="Gene3D" id="3.40.50.300">
    <property type="entry name" value="P-loop containing nucleotide triphosphate hydrolases"/>
    <property type="match status" value="1"/>
</dbReference>
<evidence type="ECO:0000256" key="1">
    <source>
        <dbReference type="ARBA" id="ARBA00004604"/>
    </source>
</evidence>
<evidence type="ECO:0000256" key="2">
    <source>
        <dbReference type="ARBA" id="ARBA00022741"/>
    </source>
</evidence>
<dbReference type="InterPro" id="IPR030378">
    <property type="entry name" value="G_CP_dom"/>
</dbReference>
<dbReference type="GO" id="GO:0005525">
    <property type="term" value="F:GTP binding"/>
    <property type="evidence" value="ECO:0007669"/>
    <property type="project" value="UniProtKB-KW"/>
</dbReference>
<proteinExistence type="predicted"/>
<evidence type="ECO:0000256" key="4">
    <source>
        <dbReference type="ARBA" id="ARBA00023134"/>
    </source>
</evidence>
<sequence>MVPKKGKSKRVAARQKYKIERKVREHHRKQRREAKDLKLKGIRPPTKKDPGIPNLFPFKEKLLRQAEETKRQEEKQRQSAARRALHSKNRSLPSPFPASDLADLANSAAARADDFDLAHGTSAFSSADLAADAAFVAGEDSEAVVAGTRDNSRKAYYREFRKVVEESDVVLEVLDARDPLGTRTRHIERAILDSGVRKRVVLVLNKIDLVPKEVVDKWLKYLRRDFPTIAFKSSVQQQRNNLARTGKGAAPGSGSGSADTLLQLLKNYSRNSTIRSAITVGVIGFPNVGKSSIINSLKRARVVAAGATPGVTKTTQFIQLDKTVRMVDSPGIVFGKAKDDSDDAEVLLRNCVKVELVEDPVAPVELIVSRCRPDTLRHIYDIPDFVDARDFLVQLARKTGRLRKGGIPDVENAARTVLRDWNGGRIPYYTVPPADTESGSGSEHTDAAVVAAWGKEFELPDVVAVEREALEKSTFLSGKAVQMVGGVGSRLDVDAEAGTGQVEDEGEDEDDEMDDEGSDSGDDGDEMDEDYEDGSDVSED</sequence>
<keyword evidence="2" id="KW-0547">Nucleotide-binding</keyword>
<dbReference type="FunFam" id="3.40.50.300:FF:000571">
    <property type="entry name" value="Guanine nucleotide-binding protein-like NSN1"/>
    <property type="match status" value="1"/>
</dbReference>
<keyword evidence="9" id="KW-1185">Reference proteome</keyword>
<dbReference type="CDD" id="cd04178">
    <property type="entry name" value="Nucleostemin_like"/>
    <property type="match status" value="1"/>
</dbReference>
<dbReference type="SUPFAM" id="SSF52540">
    <property type="entry name" value="P-loop containing nucleoside triphosphate hydrolases"/>
    <property type="match status" value="1"/>
</dbReference>
<dbReference type="PANTHER" id="PTHR11089">
    <property type="entry name" value="GTP-BINDING PROTEIN-RELATED"/>
    <property type="match status" value="1"/>
</dbReference>
<dbReference type="OMA" id="KLCPARM"/>
<dbReference type="InterPro" id="IPR027417">
    <property type="entry name" value="P-loop_NTPase"/>
</dbReference>
<accession>A0A139AMJ7</accession>
<dbReference type="Gene3D" id="1.10.1580.10">
    <property type="match status" value="1"/>
</dbReference>
<dbReference type="PANTHER" id="PTHR11089:SF30">
    <property type="entry name" value="GUANINE NUCLEOTIDE-BINDING PROTEIN-LIKE 3 HOMOLOG"/>
    <property type="match status" value="1"/>
</dbReference>
<dbReference type="InterPro" id="IPR050755">
    <property type="entry name" value="TRAFAC_YlqF/YawG_RiboMat"/>
</dbReference>
<name>A0A139AMJ7_GONPJ</name>
<dbReference type="InterPro" id="IPR014813">
    <property type="entry name" value="Gnl3_N_dom"/>
</dbReference>
<dbReference type="OrthoDB" id="10266128at2759"/>
<evidence type="ECO:0000259" key="7">
    <source>
        <dbReference type="PROSITE" id="PS51721"/>
    </source>
</evidence>
<dbReference type="FunFam" id="1.10.1580.10:FF:000002">
    <property type="entry name" value="Guanine nucleotide-binding protein-like 3 (nucleolar)-like"/>
    <property type="match status" value="1"/>
</dbReference>
<dbReference type="PRINTS" id="PR00326">
    <property type="entry name" value="GTP1OBG"/>
</dbReference>
<dbReference type="GO" id="GO:0016787">
    <property type="term" value="F:hydrolase activity"/>
    <property type="evidence" value="ECO:0007669"/>
    <property type="project" value="UniProtKB-KW"/>
</dbReference>
<keyword evidence="3" id="KW-0175">Coiled coil</keyword>
<dbReference type="InterPro" id="IPR023179">
    <property type="entry name" value="GTP-bd_ortho_bundle_sf"/>
</dbReference>
<keyword evidence="5" id="KW-0539">Nucleus</keyword>
<dbReference type="GO" id="GO:0005730">
    <property type="term" value="C:nucleolus"/>
    <property type="evidence" value="ECO:0007669"/>
    <property type="project" value="UniProtKB-SubCell"/>
</dbReference>
<protein>
    <submittedName>
        <fullName evidence="8">p-loop containing nucleoside triphosphate hydrolase protein</fullName>
    </submittedName>
</protein>
<evidence type="ECO:0000256" key="5">
    <source>
        <dbReference type="ARBA" id="ARBA00023242"/>
    </source>
</evidence>
<dbReference type="Proteomes" id="UP000070544">
    <property type="component" value="Unassembled WGS sequence"/>
</dbReference>
<feature type="domain" description="CP-type G" evidence="7">
    <location>
        <begin position="157"/>
        <end position="335"/>
    </location>
</feature>
<feature type="compositionally biased region" description="Acidic residues" evidence="6">
    <location>
        <begin position="502"/>
        <end position="540"/>
    </location>
</feature>
<dbReference type="PROSITE" id="PS51721">
    <property type="entry name" value="G_CP"/>
    <property type="match status" value="1"/>
</dbReference>
<evidence type="ECO:0000313" key="8">
    <source>
        <dbReference type="EMBL" id="KXS17794.1"/>
    </source>
</evidence>
<dbReference type="STRING" id="1344416.A0A139AMJ7"/>